<evidence type="ECO:0000313" key="1">
    <source>
        <dbReference type="EMBL" id="CAD7229423.1"/>
    </source>
</evidence>
<dbReference type="InterPro" id="IPR050517">
    <property type="entry name" value="DDR_Repair_Kinase"/>
</dbReference>
<protein>
    <submittedName>
        <fullName evidence="1">Uncharacterized protein</fullName>
    </submittedName>
</protein>
<dbReference type="EMBL" id="OB662056">
    <property type="protein sequence ID" value="CAD7229423.1"/>
    <property type="molecule type" value="Genomic_DNA"/>
</dbReference>
<dbReference type="AlphaFoldDB" id="A0A7R8WHG8"/>
<sequence length="296" mass="33457">MDQLCTFVMQCRGSSVLSPTEVDGGRGSDCGLSSQGTRGMDELYPRGLFRRSCEVVMSLMREHAKTLLILLETLVYDPLVDWTPAAHQVSFASAAHGGRGLTEQVQRRQRLQRDLTWDMLAVRIKEIATGWAKNKELVSSLLPELRSSLSDLRSKVVRLKAVDDEKQARLKETLMLREAEYQPSHPLYTYSCFRHIKESILECKALIRRELQSAAELSNMHRVVLTASENVVAQIDGWLVTVPSNKFCVAPESMERILEYLQTSGQQHLVQQVLVGRSRSHRLLLRGVGRVRSVRA</sequence>
<dbReference type="InterPro" id="IPR011009">
    <property type="entry name" value="Kinase-like_dom_sf"/>
</dbReference>
<dbReference type="Gene3D" id="1.10.1070.11">
    <property type="entry name" value="Phosphatidylinositol 3-/4-kinase, catalytic domain"/>
    <property type="match status" value="1"/>
</dbReference>
<proteinExistence type="predicted"/>
<accession>A0A7R8WHG8</accession>
<dbReference type="GO" id="GO:0005634">
    <property type="term" value="C:nucleus"/>
    <property type="evidence" value="ECO:0007669"/>
    <property type="project" value="TreeGrafter"/>
</dbReference>
<reference evidence="1" key="1">
    <citation type="submission" date="2020-11" db="EMBL/GenBank/DDBJ databases">
        <authorList>
            <person name="Tran Van P."/>
        </authorList>
    </citation>
    <scope>NUCLEOTIDE SEQUENCE</scope>
</reference>
<dbReference type="SUPFAM" id="SSF56112">
    <property type="entry name" value="Protein kinase-like (PK-like)"/>
    <property type="match status" value="1"/>
</dbReference>
<organism evidence="1">
    <name type="scientific">Cyprideis torosa</name>
    <dbReference type="NCBI Taxonomy" id="163714"/>
    <lineage>
        <taxon>Eukaryota</taxon>
        <taxon>Metazoa</taxon>
        <taxon>Ecdysozoa</taxon>
        <taxon>Arthropoda</taxon>
        <taxon>Crustacea</taxon>
        <taxon>Oligostraca</taxon>
        <taxon>Ostracoda</taxon>
        <taxon>Podocopa</taxon>
        <taxon>Podocopida</taxon>
        <taxon>Cytherocopina</taxon>
        <taxon>Cytheroidea</taxon>
        <taxon>Cytherideidae</taxon>
        <taxon>Cyprideis</taxon>
    </lineage>
</organism>
<dbReference type="OrthoDB" id="381190at2759"/>
<dbReference type="GO" id="GO:0004674">
    <property type="term" value="F:protein serine/threonine kinase activity"/>
    <property type="evidence" value="ECO:0007669"/>
    <property type="project" value="TreeGrafter"/>
</dbReference>
<dbReference type="PANTHER" id="PTHR11139">
    <property type="entry name" value="ATAXIA TELANGIECTASIA MUTATED ATM -RELATED"/>
    <property type="match status" value="1"/>
</dbReference>
<dbReference type="InterPro" id="IPR036940">
    <property type="entry name" value="PI3/4_kinase_cat_sf"/>
</dbReference>
<gene>
    <name evidence="1" type="ORF">CTOB1V02_LOCUS7293</name>
</gene>
<name>A0A7R8WHG8_9CRUS</name>